<evidence type="ECO:0000313" key="3">
    <source>
        <dbReference type="Proteomes" id="UP000290809"/>
    </source>
</evidence>
<organism evidence="2 3">
    <name type="scientific">Schistosoma bovis</name>
    <name type="common">Blood fluke</name>
    <dbReference type="NCBI Taxonomy" id="6184"/>
    <lineage>
        <taxon>Eukaryota</taxon>
        <taxon>Metazoa</taxon>
        <taxon>Spiralia</taxon>
        <taxon>Lophotrochozoa</taxon>
        <taxon>Platyhelminthes</taxon>
        <taxon>Trematoda</taxon>
        <taxon>Digenea</taxon>
        <taxon>Strigeidida</taxon>
        <taxon>Schistosomatoidea</taxon>
        <taxon>Schistosomatidae</taxon>
        <taxon>Schistosoma</taxon>
    </lineage>
</organism>
<accession>A0A430PX21</accession>
<proteinExistence type="predicted"/>
<feature type="region of interest" description="Disordered" evidence="1">
    <location>
        <begin position="31"/>
        <end position="67"/>
    </location>
</feature>
<evidence type="ECO:0000256" key="1">
    <source>
        <dbReference type="SAM" id="MobiDB-lite"/>
    </source>
</evidence>
<dbReference type="Proteomes" id="UP000290809">
    <property type="component" value="Unassembled WGS sequence"/>
</dbReference>
<keyword evidence="3" id="KW-1185">Reference proteome</keyword>
<comment type="caution">
    <text evidence="2">The sequence shown here is derived from an EMBL/GenBank/DDBJ whole genome shotgun (WGS) entry which is preliminary data.</text>
</comment>
<sequence>MECYLETNKKHDVCHERDHPLSDLIEDVINGKHSFGDSTNGTTDLVEEEEEENTNDDDDDDCETDEK</sequence>
<evidence type="ECO:0000313" key="2">
    <source>
        <dbReference type="EMBL" id="RTG80000.1"/>
    </source>
</evidence>
<gene>
    <name evidence="2" type="ORF">DC041_0003759</name>
</gene>
<name>A0A430PX21_SCHBO</name>
<protein>
    <submittedName>
        <fullName evidence="2">Uncharacterized protein</fullName>
    </submittedName>
</protein>
<dbReference type="EMBL" id="QMKO01004667">
    <property type="protein sequence ID" value="RTG80000.1"/>
    <property type="molecule type" value="Genomic_DNA"/>
</dbReference>
<dbReference type="STRING" id="6184.A0A430PX21"/>
<dbReference type="AlphaFoldDB" id="A0A430PX21"/>
<feature type="compositionally biased region" description="Acidic residues" evidence="1">
    <location>
        <begin position="45"/>
        <end position="67"/>
    </location>
</feature>
<reference evidence="2 3" key="1">
    <citation type="journal article" date="2019" name="PLoS Pathog.">
        <title>Genome sequence of the bovine parasite Schistosoma bovis Tanzania.</title>
        <authorList>
            <person name="Oey H."/>
            <person name="Zakrzewski M."/>
            <person name="Gobert G."/>
            <person name="Gravermann K."/>
            <person name="Stoye J."/>
            <person name="Jones M."/>
            <person name="Mcmanus D."/>
            <person name="Krause L."/>
        </authorList>
    </citation>
    <scope>NUCLEOTIDE SEQUENCE [LARGE SCALE GENOMIC DNA]</scope>
    <source>
        <strain evidence="2 3">TAN1997</strain>
    </source>
</reference>